<dbReference type="EMBL" id="CP036273">
    <property type="protein sequence ID" value="QDU22620.1"/>
    <property type="molecule type" value="Genomic_DNA"/>
</dbReference>
<protein>
    <recommendedName>
        <fullName evidence="3">Glycosyltransferase subfamily 4-like N-terminal domain-containing protein</fullName>
    </recommendedName>
</protein>
<evidence type="ECO:0000259" key="3">
    <source>
        <dbReference type="Pfam" id="PF13439"/>
    </source>
</evidence>
<dbReference type="Gene3D" id="3.40.50.2000">
    <property type="entry name" value="Glycogen Phosphorylase B"/>
    <property type="match status" value="2"/>
</dbReference>
<dbReference type="InterPro" id="IPR028098">
    <property type="entry name" value="Glyco_trans_4-like_N"/>
</dbReference>
<gene>
    <name evidence="4" type="ORF">ETAA1_46030</name>
</gene>
<name>A0A517XYL7_9BACT</name>
<evidence type="ECO:0000256" key="1">
    <source>
        <dbReference type="ARBA" id="ARBA00022676"/>
    </source>
</evidence>
<dbReference type="RefSeq" id="WP_145242505.1">
    <property type="nucleotide sequence ID" value="NZ_CP036273.1"/>
</dbReference>
<proteinExistence type="predicted"/>
<evidence type="ECO:0000256" key="2">
    <source>
        <dbReference type="ARBA" id="ARBA00022679"/>
    </source>
</evidence>
<sequence length="430" mass="47222">MRPLRVAVLDEELPYPLTSGKRIRTFNLLARLADRHRVTVLCHKNPDRDEAAAAEAAFKGIGVEAVVVERTVPSKSGPGFYARLAGNLLSPLPYSVATHASPALAAAAKQLAAAGRVDLWHCEWTPYAQVLRDALGDAGLAAARWVVMAHNVESLIWRRYVEAEQNPVKRWYVRKQWHKFERFERWAMAAATTTVAVSPDDAALMRERFGVRNSTVVENGVDTAYFRPQRDVERDPARVLFLGSLDWRPNLDGVNLLLNSIFPAVRAQVPNATLALVGRHPPEWLRARAAATPGVELYADVPDVRPFLGTCGMLAVPLRIGGGSRLKILEALATATPVVSTRVGAEGLTLTPGRDLVVTPDHEGMADAIVAGIRRPDELAEQAERGRDEVLELYDWGPLADRLDAVWRRAVGHELVTTRQRGRGAAVRPG</sequence>
<evidence type="ECO:0000313" key="5">
    <source>
        <dbReference type="Proteomes" id="UP000319576"/>
    </source>
</evidence>
<feature type="domain" description="Glycosyltransferase subfamily 4-like N-terminal" evidence="3">
    <location>
        <begin position="25"/>
        <end position="224"/>
    </location>
</feature>
<dbReference type="PANTHER" id="PTHR12526">
    <property type="entry name" value="GLYCOSYLTRANSFERASE"/>
    <property type="match status" value="1"/>
</dbReference>
<keyword evidence="5" id="KW-1185">Reference proteome</keyword>
<dbReference type="GO" id="GO:0016757">
    <property type="term" value="F:glycosyltransferase activity"/>
    <property type="evidence" value="ECO:0007669"/>
    <property type="project" value="UniProtKB-KW"/>
</dbReference>
<accession>A0A517XYL7</accession>
<dbReference type="PANTHER" id="PTHR12526:SF510">
    <property type="entry name" value="D-INOSITOL 3-PHOSPHATE GLYCOSYLTRANSFERASE"/>
    <property type="match status" value="1"/>
</dbReference>
<keyword evidence="2" id="KW-0808">Transferase</keyword>
<dbReference type="Proteomes" id="UP000319576">
    <property type="component" value="Chromosome"/>
</dbReference>
<reference evidence="4 5" key="1">
    <citation type="submission" date="2019-02" db="EMBL/GenBank/DDBJ databases">
        <title>Deep-cultivation of Planctomycetes and their phenomic and genomic characterization uncovers novel biology.</title>
        <authorList>
            <person name="Wiegand S."/>
            <person name="Jogler M."/>
            <person name="Boedeker C."/>
            <person name="Pinto D."/>
            <person name="Vollmers J."/>
            <person name="Rivas-Marin E."/>
            <person name="Kohn T."/>
            <person name="Peeters S.H."/>
            <person name="Heuer A."/>
            <person name="Rast P."/>
            <person name="Oberbeckmann S."/>
            <person name="Bunk B."/>
            <person name="Jeske O."/>
            <person name="Meyerdierks A."/>
            <person name="Storesund J.E."/>
            <person name="Kallscheuer N."/>
            <person name="Luecker S."/>
            <person name="Lage O.M."/>
            <person name="Pohl T."/>
            <person name="Merkel B.J."/>
            <person name="Hornburger P."/>
            <person name="Mueller R.-W."/>
            <person name="Bruemmer F."/>
            <person name="Labrenz M."/>
            <person name="Spormann A.M."/>
            <person name="Op den Camp H."/>
            <person name="Overmann J."/>
            <person name="Amann R."/>
            <person name="Jetten M.S.M."/>
            <person name="Mascher T."/>
            <person name="Medema M.H."/>
            <person name="Devos D.P."/>
            <person name="Kaster A.-K."/>
            <person name="Ovreas L."/>
            <person name="Rohde M."/>
            <person name="Galperin M.Y."/>
            <person name="Jogler C."/>
        </authorList>
    </citation>
    <scope>NUCLEOTIDE SEQUENCE [LARGE SCALE GENOMIC DNA]</scope>
    <source>
        <strain evidence="4 5">ETA_A1</strain>
    </source>
</reference>
<organism evidence="4 5">
    <name type="scientific">Urbifossiella limnaea</name>
    <dbReference type="NCBI Taxonomy" id="2528023"/>
    <lineage>
        <taxon>Bacteria</taxon>
        <taxon>Pseudomonadati</taxon>
        <taxon>Planctomycetota</taxon>
        <taxon>Planctomycetia</taxon>
        <taxon>Gemmatales</taxon>
        <taxon>Gemmataceae</taxon>
        <taxon>Urbifossiella</taxon>
    </lineage>
</organism>
<dbReference type="SUPFAM" id="SSF53756">
    <property type="entry name" value="UDP-Glycosyltransferase/glycogen phosphorylase"/>
    <property type="match status" value="1"/>
</dbReference>
<dbReference type="Pfam" id="PF13439">
    <property type="entry name" value="Glyco_transf_4"/>
    <property type="match status" value="1"/>
</dbReference>
<dbReference type="KEGG" id="uli:ETAA1_46030"/>
<dbReference type="Pfam" id="PF13692">
    <property type="entry name" value="Glyco_trans_1_4"/>
    <property type="match status" value="1"/>
</dbReference>
<dbReference type="OrthoDB" id="9807209at2"/>
<keyword evidence="1" id="KW-0328">Glycosyltransferase</keyword>
<dbReference type="CDD" id="cd03801">
    <property type="entry name" value="GT4_PimA-like"/>
    <property type="match status" value="1"/>
</dbReference>
<evidence type="ECO:0000313" key="4">
    <source>
        <dbReference type="EMBL" id="QDU22620.1"/>
    </source>
</evidence>
<dbReference type="AlphaFoldDB" id="A0A517XYL7"/>